<dbReference type="Pfam" id="PF06985">
    <property type="entry name" value="HET"/>
    <property type="match status" value="1"/>
</dbReference>
<keyword evidence="4" id="KW-1185">Reference proteome</keyword>
<dbReference type="Proteomes" id="UP001303160">
    <property type="component" value="Unassembled WGS sequence"/>
</dbReference>
<dbReference type="InterPro" id="IPR010730">
    <property type="entry name" value="HET"/>
</dbReference>
<feature type="compositionally biased region" description="Polar residues" evidence="1">
    <location>
        <begin position="661"/>
        <end position="689"/>
    </location>
</feature>
<dbReference type="InterPro" id="IPR052895">
    <property type="entry name" value="HetReg/Transcr_Mod"/>
</dbReference>
<dbReference type="PANTHER" id="PTHR24148:SF73">
    <property type="entry name" value="HET DOMAIN PROTEIN (AFU_ORTHOLOGUE AFUA_8G01020)"/>
    <property type="match status" value="1"/>
</dbReference>
<evidence type="ECO:0000259" key="2">
    <source>
        <dbReference type="Pfam" id="PF06985"/>
    </source>
</evidence>
<accession>A0AAN6XL75</accession>
<name>A0AAN6XL75_9PEZI</name>
<protein>
    <submittedName>
        <fullName evidence="3">Heterokaryon incompatibility protein-domain-containing protein</fullName>
    </submittedName>
</protein>
<dbReference type="AlphaFoldDB" id="A0AAN6XL75"/>
<reference evidence="3" key="2">
    <citation type="submission" date="2023-05" db="EMBL/GenBank/DDBJ databases">
        <authorList>
            <consortium name="Lawrence Berkeley National Laboratory"/>
            <person name="Steindorff A."/>
            <person name="Hensen N."/>
            <person name="Bonometti L."/>
            <person name="Westerberg I."/>
            <person name="Brannstrom I.O."/>
            <person name="Guillou S."/>
            <person name="Cros-Aarteil S."/>
            <person name="Calhoun S."/>
            <person name="Haridas S."/>
            <person name="Kuo A."/>
            <person name="Mondo S."/>
            <person name="Pangilinan J."/>
            <person name="Riley R."/>
            <person name="Labutti K."/>
            <person name="Andreopoulos B."/>
            <person name="Lipzen A."/>
            <person name="Chen C."/>
            <person name="Yanf M."/>
            <person name="Daum C."/>
            <person name="Ng V."/>
            <person name="Clum A."/>
            <person name="Ohm R."/>
            <person name="Martin F."/>
            <person name="Silar P."/>
            <person name="Natvig D."/>
            <person name="Lalanne C."/>
            <person name="Gautier V."/>
            <person name="Ament-Velasquez S.L."/>
            <person name="Kruys A."/>
            <person name="Hutchinson M.I."/>
            <person name="Powell A.J."/>
            <person name="Barry K."/>
            <person name="Miller A.N."/>
            <person name="Grigoriev I.V."/>
            <person name="Debuchy R."/>
            <person name="Gladieux P."/>
            <person name="Thoren M.H."/>
            <person name="Johannesson H."/>
        </authorList>
    </citation>
    <scope>NUCLEOTIDE SEQUENCE</scope>
    <source>
        <strain evidence="3">CBS 315.58</strain>
    </source>
</reference>
<dbReference type="EMBL" id="MU863895">
    <property type="protein sequence ID" value="KAK4202739.1"/>
    <property type="molecule type" value="Genomic_DNA"/>
</dbReference>
<reference evidence="3" key="1">
    <citation type="journal article" date="2023" name="Mol. Phylogenet. Evol.">
        <title>Genome-scale phylogeny and comparative genomics of the fungal order Sordariales.</title>
        <authorList>
            <person name="Hensen N."/>
            <person name="Bonometti L."/>
            <person name="Westerberg I."/>
            <person name="Brannstrom I.O."/>
            <person name="Guillou S."/>
            <person name="Cros-Aarteil S."/>
            <person name="Calhoun S."/>
            <person name="Haridas S."/>
            <person name="Kuo A."/>
            <person name="Mondo S."/>
            <person name="Pangilinan J."/>
            <person name="Riley R."/>
            <person name="LaButti K."/>
            <person name="Andreopoulos B."/>
            <person name="Lipzen A."/>
            <person name="Chen C."/>
            <person name="Yan M."/>
            <person name="Daum C."/>
            <person name="Ng V."/>
            <person name="Clum A."/>
            <person name="Steindorff A."/>
            <person name="Ohm R.A."/>
            <person name="Martin F."/>
            <person name="Silar P."/>
            <person name="Natvig D.O."/>
            <person name="Lalanne C."/>
            <person name="Gautier V."/>
            <person name="Ament-Velasquez S.L."/>
            <person name="Kruys A."/>
            <person name="Hutchinson M.I."/>
            <person name="Powell A.J."/>
            <person name="Barry K."/>
            <person name="Miller A.N."/>
            <person name="Grigoriev I.V."/>
            <person name="Debuchy R."/>
            <person name="Gladieux P."/>
            <person name="Hiltunen Thoren M."/>
            <person name="Johannesson H."/>
        </authorList>
    </citation>
    <scope>NUCLEOTIDE SEQUENCE</scope>
    <source>
        <strain evidence="3">CBS 315.58</strain>
    </source>
</reference>
<sequence length="736" mass="83045">MSSSLYRPLKPNEFRLLKLSQDVEHEGGVTLSYSLETFSTRDAPDYQALSYCWGKPEPAQTIQINRKHTLNIGPDLHHALKAFRLWETRKSPGWIWFDRDQTVTCPEWIWIDQICINQEDNADKSAQIGMMGDIYSRATLVTIWVGSRYRVMEPAPYLSYEPKKDAAEASGFDFVDFTWAPWYRRIWTLQEVILARNARVVHECGVEDWRVLTSHLRNLGKSSNPHDPLLLISDVECLIPFENLTRCRELNDTRRYDLELLALVRNRGCIEPSDRIYGVLQLFSSEIRRQVTIDTTLHHHMVFRDFAKIFLQHHGPDLFIIAPGVLYPRPENGLPSWVPDLTAPALMTHTWSRYRAGKTFRGTAPEPNLRGGGDDTVQIPGLRMASIQEVWQIASALSCVFLLDDFDYASAGEERHRGRYKDARDFIKCLIGEIYQTIHPRSQLSLPGIVKNAIPSGYTWPSDPTMFRDPDLKLDFGPEFSDPKLMSILTGGILYPEWLGNGVGHNEAFAELIRALDSDLPIRWGGRNAGLFLSSMAEAWQGAHMFAAAAPDNDTVLIGIGPQTMRIGDEVFIFFRGSTPVIMRRCEETDDTAMVVPNGMATMEPNDVAATEPRSFPICPPLRTSLRNLKTWAYSNNLISKIFSRDRGPGIPSNGLAMPQASPSDSKVPQASSSDSKVPQASPSDSEIPQASPCDFNMPLSRSYKVLGPAYVDEYMDGSAFEARNPLEYYEMVTIK</sequence>
<comment type="caution">
    <text evidence="3">The sequence shown here is derived from an EMBL/GenBank/DDBJ whole genome shotgun (WGS) entry which is preliminary data.</text>
</comment>
<dbReference type="PANTHER" id="PTHR24148">
    <property type="entry name" value="ANKYRIN REPEAT DOMAIN-CONTAINING PROTEIN 39 HOMOLOG-RELATED"/>
    <property type="match status" value="1"/>
</dbReference>
<evidence type="ECO:0000313" key="4">
    <source>
        <dbReference type="Proteomes" id="UP001303160"/>
    </source>
</evidence>
<gene>
    <name evidence="3" type="ORF">QBC40DRAFT_263146</name>
</gene>
<organism evidence="3 4">
    <name type="scientific">Triangularia verruculosa</name>
    <dbReference type="NCBI Taxonomy" id="2587418"/>
    <lineage>
        <taxon>Eukaryota</taxon>
        <taxon>Fungi</taxon>
        <taxon>Dikarya</taxon>
        <taxon>Ascomycota</taxon>
        <taxon>Pezizomycotina</taxon>
        <taxon>Sordariomycetes</taxon>
        <taxon>Sordariomycetidae</taxon>
        <taxon>Sordariales</taxon>
        <taxon>Podosporaceae</taxon>
        <taxon>Triangularia</taxon>
    </lineage>
</organism>
<feature type="domain" description="Heterokaryon incompatibility" evidence="2">
    <location>
        <begin position="46"/>
        <end position="191"/>
    </location>
</feature>
<evidence type="ECO:0000256" key="1">
    <source>
        <dbReference type="SAM" id="MobiDB-lite"/>
    </source>
</evidence>
<proteinExistence type="predicted"/>
<evidence type="ECO:0000313" key="3">
    <source>
        <dbReference type="EMBL" id="KAK4202739.1"/>
    </source>
</evidence>
<feature type="region of interest" description="Disordered" evidence="1">
    <location>
        <begin position="650"/>
        <end position="694"/>
    </location>
</feature>